<dbReference type="NCBIfam" id="TIGR02965">
    <property type="entry name" value="xanthine_xdhB"/>
    <property type="match status" value="1"/>
</dbReference>
<name>A0ABY8N963_9GAMM</name>
<proteinExistence type="inferred from homology"/>
<evidence type="ECO:0000256" key="4">
    <source>
        <dbReference type="SAM" id="MobiDB-lite"/>
    </source>
</evidence>
<evidence type="ECO:0000313" key="7">
    <source>
        <dbReference type="Proteomes" id="UP001236500"/>
    </source>
</evidence>
<evidence type="ECO:0000313" key="6">
    <source>
        <dbReference type="EMBL" id="WGL15175.1"/>
    </source>
</evidence>
<keyword evidence="3 6" id="KW-0560">Oxidoreductase</keyword>
<dbReference type="InterPro" id="IPR016208">
    <property type="entry name" value="Ald_Oxase/xanthine_DH-like"/>
</dbReference>
<gene>
    <name evidence="6" type="primary">xdhB</name>
    <name evidence="6" type="ORF">PVT68_10345</name>
</gene>
<feature type="compositionally biased region" description="Low complexity" evidence="4">
    <location>
        <begin position="7"/>
        <end position="18"/>
    </location>
</feature>
<dbReference type="PANTHER" id="PTHR11908">
    <property type="entry name" value="XANTHINE DEHYDROGENASE"/>
    <property type="match status" value="1"/>
</dbReference>
<dbReference type="EMBL" id="CP118605">
    <property type="protein sequence ID" value="WGL15175.1"/>
    <property type="molecule type" value="Genomic_DNA"/>
</dbReference>
<feature type="region of interest" description="Disordered" evidence="4">
    <location>
        <begin position="1"/>
        <end position="24"/>
    </location>
</feature>
<dbReference type="Pfam" id="PF01315">
    <property type="entry name" value="Ald_Xan_dh_C"/>
    <property type="match status" value="1"/>
</dbReference>
<comment type="similarity">
    <text evidence="1">Belongs to the xanthine dehydrogenase family.</text>
</comment>
<evidence type="ECO:0000256" key="1">
    <source>
        <dbReference type="ARBA" id="ARBA00006849"/>
    </source>
</evidence>
<dbReference type="GO" id="GO:0004854">
    <property type="term" value="F:xanthine dehydrogenase activity"/>
    <property type="evidence" value="ECO:0007669"/>
    <property type="project" value="UniProtKB-EC"/>
</dbReference>
<evidence type="ECO:0000256" key="3">
    <source>
        <dbReference type="ARBA" id="ARBA00023002"/>
    </source>
</evidence>
<dbReference type="InterPro" id="IPR008274">
    <property type="entry name" value="AldOxase/xan_DH_MoCoBD1"/>
</dbReference>
<dbReference type="Proteomes" id="UP001236500">
    <property type="component" value="Chromosome"/>
</dbReference>
<evidence type="ECO:0000256" key="2">
    <source>
        <dbReference type="ARBA" id="ARBA00022505"/>
    </source>
</evidence>
<dbReference type="PANTHER" id="PTHR11908:SF132">
    <property type="entry name" value="ALDEHYDE OXIDASE 1-RELATED"/>
    <property type="match status" value="1"/>
</dbReference>
<keyword evidence="2" id="KW-0500">Molybdenum</keyword>
<reference evidence="6 7" key="1">
    <citation type="submission" date="2023-02" db="EMBL/GenBank/DDBJ databases">
        <title>Description and genomic characterization of Microbulbifer bruguierae sp. nov., isolated from the sediment of mangrove plant Bruguiera sexangula.</title>
        <authorList>
            <person name="Long M."/>
        </authorList>
    </citation>
    <scope>NUCLEOTIDE SEQUENCE [LARGE SCALE GENOMIC DNA]</scope>
    <source>
        <strain evidence="6 7">H12</strain>
    </source>
</reference>
<dbReference type="EC" id="1.17.1.4" evidence="6"/>
<dbReference type="Pfam" id="PF20256">
    <property type="entry name" value="MoCoBD_2"/>
    <property type="match status" value="1"/>
</dbReference>
<dbReference type="SUPFAM" id="SSF56003">
    <property type="entry name" value="Molybdenum cofactor-binding domain"/>
    <property type="match status" value="1"/>
</dbReference>
<dbReference type="InterPro" id="IPR046867">
    <property type="entry name" value="AldOxase/xan_DH_MoCoBD2"/>
</dbReference>
<keyword evidence="7" id="KW-1185">Reference proteome</keyword>
<dbReference type="Pfam" id="PF02738">
    <property type="entry name" value="MoCoBD_1"/>
    <property type="match status" value="1"/>
</dbReference>
<accession>A0ABY8N963</accession>
<dbReference type="RefSeq" id="WP_280317764.1">
    <property type="nucleotide sequence ID" value="NZ_CP118605.1"/>
</dbReference>
<dbReference type="Gene3D" id="3.30.365.10">
    <property type="entry name" value="Aldehyde oxidase/xanthine dehydrogenase, molybdopterin binding domain"/>
    <property type="match status" value="4"/>
</dbReference>
<dbReference type="Gene3D" id="3.90.1170.50">
    <property type="entry name" value="Aldehyde oxidase/xanthine dehydrogenase, a/b hammerhead"/>
    <property type="match status" value="1"/>
</dbReference>
<feature type="region of interest" description="Disordered" evidence="4">
    <location>
        <begin position="792"/>
        <end position="820"/>
    </location>
</feature>
<organism evidence="6 7">
    <name type="scientific">Microbulbifer bruguierae</name>
    <dbReference type="NCBI Taxonomy" id="3029061"/>
    <lineage>
        <taxon>Bacteria</taxon>
        <taxon>Pseudomonadati</taxon>
        <taxon>Pseudomonadota</taxon>
        <taxon>Gammaproteobacteria</taxon>
        <taxon>Cellvibrionales</taxon>
        <taxon>Microbulbiferaceae</taxon>
        <taxon>Microbulbifer</taxon>
    </lineage>
</organism>
<dbReference type="InterPro" id="IPR036856">
    <property type="entry name" value="Ald_Oxase/Xan_DH_a/b_sf"/>
</dbReference>
<dbReference type="InterPro" id="IPR000674">
    <property type="entry name" value="Ald_Oxase/Xan_DH_a/b"/>
</dbReference>
<feature type="domain" description="Aldehyde oxidase/xanthine dehydrogenase a/b hammerhead" evidence="5">
    <location>
        <begin position="40"/>
        <end position="147"/>
    </location>
</feature>
<evidence type="ECO:0000259" key="5">
    <source>
        <dbReference type="SMART" id="SM01008"/>
    </source>
</evidence>
<protein>
    <submittedName>
        <fullName evidence="6">Xanthine dehydrogenase molybdopterin binding subunit</fullName>
        <ecNumber evidence="6">1.17.1.4</ecNumber>
    </submittedName>
</protein>
<dbReference type="InterPro" id="IPR014309">
    <property type="entry name" value="Xanthine_DH_Mopterin-bd_su"/>
</dbReference>
<sequence>MRNLPDASSSSMASTEAADGTVRGAVGQPLRHESAERHVTGAALFTDDRAAPANLLHAYVGLSQQARGRIVALDLEAVRAAPGVVAVVTLEDIPGLRDIGPVYPGDPIFADGEVQFYGQPLFAVAASSRDAARRAVRLARVEYASLAADLSIEQGLAAQSFVRPSHTQRRGDAASAIAAAPYQLAGSLNVGGQEQMYLEGQVSLACRDEEGGITLYTSNQNPSEVQKLIAEVLALPLNQVTVDMRRMGGAFGGKETNANQWAVIAALLARKTGRPVKIRLARADDVTATGKRHPFRVDYRVGFDARGLIRGLDMSLAAACGFSPDLSDAIVDRAMFHSDNAYFLPTARIVGHRVKTNTASNTAFRGFGGPQGMAAIEGVIDDIARAVGRDPLDVRRDNLYGPEGGRDITHYGQKIERHILPGLIERLEQGADYRRRRGEIIAFNQRSLVLRKGIALTPVKFGISFTVQHLNQAGALIHVYTDGSIQLNHGGTEMGQGLFTKVAQIVASVLQVDVAQIRPTATRTDKVPNTSPTAASSGTDLNGMAAKNAAETIRGRLTDFAAAHFGIDPAEVRFHNNRVQLGSDHSVGFGELVQLAYRHRVSLSATGYYRTPEIYYDRERAEGRPFFYFANGAAVSEVLVDTLTGEYRVTRTDILQDVGQSLNPALDIGQIEGGYVQGMGWLTTEELVWGEDGRLQTDSPASYKIPAVGDTPEIFNVALLPDSPNVEATVFHSKAVGEPPLMLAISVWSALRDAIASLDDYRHSPRLDIPATPERVLAAVTAAVAARGMQTATTGTKAASPMEEEVAVETKEEMEPGMDA</sequence>
<dbReference type="SUPFAM" id="SSF54665">
    <property type="entry name" value="CO dehydrogenase molybdoprotein N-domain-like"/>
    <property type="match status" value="1"/>
</dbReference>
<dbReference type="InterPro" id="IPR037165">
    <property type="entry name" value="AldOxase/xan_DH_Mopterin-bd_sf"/>
</dbReference>
<dbReference type="SMART" id="SM01008">
    <property type="entry name" value="Ald_Xan_dh_C"/>
    <property type="match status" value="1"/>
</dbReference>